<dbReference type="SUPFAM" id="SSF56925">
    <property type="entry name" value="OMPA-like"/>
    <property type="match status" value="1"/>
</dbReference>
<organism evidence="3 4">
    <name type="scientific">Pedobacter westerhofensis</name>
    <dbReference type="NCBI Taxonomy" id="425512"/>
    <lineage>
        <taxon>Bacteria</taxon>
        <taxon>Pseudomonadati</taxon>
        <taxon>Bacteroidota</taxon>
        <taxon>Sphingobacteriia</taxon>
        <taxon>Sphingobacteriales</taxon>
        <taxon>Sphingobacteriaceae</taxon>
        <taxon>Pedobacter</taxon>
    </lineage>
</organism>
<feature type="domain" description="DUF6089" evidence="2">
    <location>
        <begin position="7"/>
        <end position="197"/>
    </location>
</feature>
<keyword evidence="1" id="KW-0732">Signal</keyword>
<evidence type="ECO:0000313" key="3">
    <source>
        <dbReference type="EMBL" id="SMO67544.1"/>
    </source>
</evidence>
<keyword evidence="4" id="KW-1185">Reference proteome</keyword>
<dbReference type="AlphaFoldDB" id="A0A521D786"/>
<accession>A0A521D786</accession>
<gene>
    <name evidence="3" type="ORF">SAMN06265348_10539</name>
</gene>
<dbReference type="Proteomes" id="UP000320300">
    <property type="component" value="Unassembled WGS sequence"/>
</dbReference>
<feature type="chain" id="PRO_5021864163" evidence="1">
    <location>
        <begin position="23"/>
        <end position="265"/>
    </location>
</feature>
<evidence type="ECO:0000313" key="4">
    <source>
        <dbReference type="Proteomes" id="UP000320300"/>
    </source>
</evidence>
<dbReference type="EMBL" id="FXTN01000005">
    <property type="protein sequence ID" value="SMO67544.1"/>
    <property type="molecule type" value="Genomic_DNA"/>
</dbReference>
<dbReference type="InterPro" id="IPR011250">
    <property type="entry name" value="OMP/PagP_B-barrel"/>
</dbReference>
<reference evidence="3 4" key="1">
    <citation type="submission" date="2017-05" db="EMBL/GenBank/DDBJ databases">
        <authorList>
            <person name="Varghese N."/>
            <person name="Submissions S."/>
        </authorList>
    </citation>
    <scope>NUCLEOTIDE SEQUENCE [LARGE SCALE GENOMIC DNA]</scope>
    <source>
        <strain evidence="3 4">DSM 19036</strain>
    </source>
</reference>
<evidence type="ECO:0000256" key="1">
    <source>
        <dbReference type="SAM" id="SignalP"/>
    </source>
</evidence>
<dbReference type="Pfam" id="PF19573">
    <property type="entry name" value="DUF6089"/>
    <property type="match status" value="1"/>
</dbReference>
<proteinExistence type="predicted"/>
<dbReference type="InterPro" id="IPR045743">
    <property type="entry name" value="DUF6089"/>
</dbReference>
<dbReference type="Gene3D" id="2.40.160.20">
    <property type="match status" value="1"/>
</dbReference>
<evidence type="ECO:0000259" key="2">
    <source>
        <dbReference type="Pfam" id="PF19573"/>
    </source>
</evidence>
<feature type="signal peptide" evidence="1">
    <location>
        <begin position="1"/>
        <end position="22"/>
    </location>
</feature>
<protein>
    <submittedName>
        <fullName evidence="3">Outer membrane protein beta-barrel domain-containing protein</fullName>
    </submittedName>
</protein>
<name>A0A521D786_9SPHI</name>
<sequence length="265" mass="29819">MKFKSILVSVMLLCLFSTAALAQVMEVGVNAGASGYMGDLNPKDPFDFSGAAFGAFVKGNLDPYWAIGIHYNHGKIKDNDATSSNPDFRSRNLNFSTPLNELSLQVDFNFFDYFAGGGTKRFSPFIFAGIGGVLFNPRATYQGQEYELKYYKTEGKDYRNYALSIPYGAGVKYRISDHWALLSQIGYRTVHTDYLDDVGDKYPLVSAYGRIDAEHPLYINLSNPSQLPHNWNPGGQRGDYRKNDTYFFLHIGISYTFTSDKCFTF</sequence>
<dbReference type="RefSeq" id="WP_246101467.1">
    <property type="nucleotide sequence ID" value="NZ_CBCSJO010000005.1"/>
</dbReference>